<dbReference type="EMBL" id="JAUIZM010000017">
    <property type="protein sequence ID" value="KAK1352346.1"/>
    <property type="molecule type" value="Genomic_DNA"/>
</dbReference>
<feature type="region of interest" description="Disordered" evidence="1">
    <location>
        <begin position="254"/>
        <end position="319"/>
    </location>
</feature>
<comment type="caution">
    <text evidence="2">The sequence shown here is derived from an EMBL/GenBank/DDBJ whole genome shotgun (WGS) entry which is preliminary data.</text>
</comment>
<evidence type="ECO:0000313" key="2">
    <source>
        <dbReference type="EMBL" id="KAK1352346.1"/>
    </source>
</evidence>
<dbReference type="Proteomes" id="UP001237642">
    <property type="component" value="Unassembled WGS sequence"/>
</dbReference>
<evidence type="ECO:0000313" key="3">
    <source>
        <dbReference type="Proteomes" id="UP001237642"/>
    </source>
</evidence>
<feature type="region of interest" description="Disordered" evidence="1">
    <location>
        <begin position="1"/>
        <end position="37"/>
    </location>
</feature>
<proteinExistence type="predicted"/>
<evidence type="ECO:0000256" key="1">
    <source>
        <dbReference type="SAM" id="MobiDB-lite"/>
    </source>
</evidence>
<reference evidence="2" key="2">
    <citation type="submission" date="2023-05" db="EMBL/GenBank/DDBJ databases">
        <authorList>
            <person name="Schelkunov M.I."/>
        </authorList>
    </citation>
    <scope>NUCLEOTIDE SEQUENCE</scope>
    <source>
        <strain evidence="2">Hsosn_3</strain>
        <tissue evidence="2">Leaf</tissue>
    </source>
</reference>
<reference evidence="2" key="1">
    <citation type="submission" date="2023-02" db="EMBL/GenBank/DDBJ databases">
        <title>Genome of toxic invasive species Heracleum sosnowskyi carries increased number of genes despite the absence of recent whole-genome duplications.</title>
        <authorList>
            <person name="Schelkunov M."/>
            <person name="Shtratnikova V."/>
            <person name="Makarenko M."/>
            <person name="Klepikova A."/>
            <person name="Omelchenko D."/>
            <person name="Novikova G."/>
            <person name="Obukhova E."/>
            <person name="Bogdanov V."/>
            <person name="Penin A."/>
            <person name="Logacheva M."/>
        </authorList>
    </citation>
    <scope>NUCLEOTIDE SEQUENCE</scope>
    <source>
        <strain evidence="2">Hsosn_3</strain>
        <tissue evidence="2">Leaf</tissue>
    </source>
</reference>
<keyword evidence="3" id="KW-1185">Reference proteome</keyword>
<organism evidence="2 3">
    <name type="scientific">Heracleum sosnowskyi</name>
    <dbReference type="NCBI Taxonomy" id="360622"/>
    <lineage>
        <taxon>Eukaryota</taxon>
        <taxon>Viridiplantae</taxon>
        <taxon>Streptophyta</taxon>
        <taxon>Embryophyta</taxon>
        <taxon>Tracheophyta</taxon>
        <taxon>Spermatophyta</taxon>
        <taxon>Magnoliopsida</taxon>
        <taxon>eudicotyledons</taxon>
        <taxon>Gunneridae</taxon>
        <taxon>Pentapetalae</taxon>
        <taxon>asterids</taxon>
        <taxon>campanulids</taxon>
        <taxon>Apiales</taxon>
        <taxon>Apiaceae</taxon>
        <taxon>Apioideae</taxon>
        <taxon>apioid superclade</taxon>
        <taxon>Tordylieae</taxon>
        <taxon>Tordyliinae</taxon>
        <taxon>Heracleum</taxon>
    </lineage>
</organism>
<sequence>MSSRSRVGKQMGKRSRVKVTYVNSSGSPSESEDEVLHGAALKKQMAPTLRRYPAISHKSEESRKKYKKLFKRAIKPNRYIDAELLKLHGLFDGVKQLLKNVGSPDLLTANMFGWSEDTFRVLVNSTPFWQFLTQRQGVQYLASKATSSQIVNPVYRYIHKVLNHTIYGRGDGLGGVLKEVFKILYGMHHGIKLDYTSILAKRFTDVVNRADGSIVIGGFITRIAEKIGAFDRKKTNLVAVEAVRLKSHAPVSIVDPPPSFEPHTDEAGTSQTIPVRGTVRLKSHAPVSIVDPPPSFEPHTDEAEEKGGKNTRRGKKHLLSRGRTSIPTLGFQISLILTIKLLKFNYGDQ</sequence>
<protein>
    <submittedName>
        <fullName evidence="2">Uncharacterized protein</fullName>
    </submittedName>
</protein>
<feature type="compositionally biased region" description="Basic residues" evidence="1">
    <location>
        <begin position="309"/>
        <end position="319"/>
    </location>
</feature>
<feature type="compositionally biased region" description="Basic and acidic residues" evidence="1">
    <location>
        <begin position="298"/>
        <end position="308"/>
    </location>
</feature>
<name>A0AAD8GQN8_9APIA</name>
<gene>
    <name evidence="2" type="ORF">POM88_053285</name>
</gene>
<dbReference type="AlphaFoldDB" id="A0AAD8GQN8"/>
<accession>A0AAD8GQN8</accession>